<evidence type="ECO:0000313" key="5">
    <source>
        <dbReference type="EMBL" id="AEG31689.1"/>
    </source>
</evidence>
<dbReference type="GO" id="GO:0005737">
    <property type="term" value="C:cytoplasm"/>
    <property type="evidence" value="ECO:0007669"/>
    <property type="project" value="TreeGrafter"/>
</dbReference>
<dbReference type="SUPFAM" id="SSF51621">
    <property type="entry name" value="Phosphoenolpyruvate/pyruvate domain"/>
    <property type="match status" value="1"/>
</dbReference>
<dbReference type="Proteomes" id="UP000009232">
    <property type="component" value="Chromosome"/>
</dbReference>
<dbReference type="EMBL" id="CP002776">
    <property type="protein sequence ID" value="AEG31689.1"/>
    <property type="molecule type" value="Genomic_DNA"/>
</dbReference>
<evidence type="ECO:0000259" key="4">
    <source>
        <dbReference type="Pfam" id="PF03328"/>
    </source>
</evidence>
<dbReference type="HOGENOM" id="CLU_059964_4_1_6"/>
<accession>F6DCV3</accession>
<dbReference type="AlphaFoldDB" id="F6DCV3"/>
<protein>
    <submittedName>
        <fullName evidence="5">HpcH/HpaI aldolase</fullName>
    </submittedName>
</protein>
<evidence type="ECO:0000256" key="1">
    <source>
        <dbReference type="ARBA" id="ARBA00005568"/>
    </source>
</evidence>
<evidence type="ECO:0000256" key="2">
    <source>
        <dbReference type="ARBA" id="ARBA00022723"/>
    </source>
</evidence>
<dbReference type="OrthoDB" id="86160at2"/>
<dbReference type="STRING" id="717773.Thicy_0922"/>
<dbReference type="InterPro" id="IPR040442">
    <property type="entry name" value="Pyrv_kinase-like_dom_sf"/>
</dbReference>
<dbReference type="InterPro" id="IPR015813">
    <property type="entry name" value="Pyrv/PenolPyrv_kinase-like_dom"/>
</dbReference>
<keyword evidence="2" id="KW-0479">Metal-binding</keyword>
<dbReference type="RefSeq" id="WP_013835467.1">
    <property type="nucleotide sequence ID" value="NC_015581.1"/>
</dbReference>
<dbReference type="Pfam" id="PF03328">
    <property type="entry name" value="HpcH_HpaI"/>
    <property type="match status" value="1"/>
</dbReference>
<dbReference type="eggNOG" id="COG3836">
    <property type="taxonomic scope" value="Bacteria"/>
</dbReference>
<dbReference type="InterPro" id="IPR050251">
    <property type="entry name" value="HpcH-HpaI_aldolase"/>
</dbReference>
<dbReference type="Gene3D" id="3.20.20.60">
    <property type="entry name" value="Phosphoenolpyruvate-binding domains"/>
    <property type="match status" value="1"/>
</dbReference>
<reference evidence="5 6" key="1">
    <citation type="submission" date="2011-05" db="EMBL/GenBank/DDBJ databases">
        <title>Complete sequence of Thioalkalimicrobium cyclicum ALM1.</title>
        <authorList>
            <consortium name="US DOE Joint Genome Institute"/>
            <person name="Lucas S."/>
            <person name="Han J."/>
            <person name="Lapidus A."/>
            <person name="Cheng J.-F."/>
            <person name="Goodwin L."/>
            <person name="Pitluck S."/>
            <person name="Peters L."/>
            <person name="Mikhailova N."/>
            <person name="Davenport K."/>
            <person name="Han C."/>
            <person name="Tapia R."/>
            <person name="Land M."/>
            <person name="Hauser L."/>
            <person name="Kyrpides N."/>
            <person name="Ivanova N."/>
            <person name="Pagani I."/>
            <person name="Kappler U."/>
            <person name="Woyke T."/>
        </authorList>
    </citation>
    <scope>NUCLEOTIDE SEQUENCE [LARGE SCALE GENOMIC DNA]</scope>
    <source>
        <strain evidence="6">DSM 14477 / JCM 11371 / ALM1</strain>
    </source>
</reference>
<dbReference type="GO" id="GO:0046872">
    <property type="term" value="F:metal ion binding"/>
    <property type="evidence" value="ECO:0007669"/>
    <property type="project" value="UniProtKB-KW"/>
</dbReference>
<dbReference type="PANTHER" id="PTHR30502">
    <property type="entry name" value="2-KETO-3-DEOXY-L-RHAMNONATE ALDOLASE"/>
    <property type="match status" value="1"/>
</dbReference>
<dbReference type="KEGG" id="tcy:Thicy_0922"/>
<evidence type="ECO:0000313" key="6">
    <source>
        <dbReference type="Proteomes" id="UP000009232"/>
    </source>
</evidence>
<evidence type="ECO:0000256" key="3">
    <source>
        <dbReference type="ARBA" id="ARBA00023239"/>
    </source>
</evidence>
<proteinExistence type="inferred from homology"/>
<keyword evidence="6" id="KW-1185">Reference proteome</keyword>
<feature type="domain" description="HpcH/HpaI aldolase/citrate lyase" evidence="4">
    <location>
        <begin position="21"/>
        <end position="246"/>
    </location>
</feature>
<dbReference type="InterPro" id="IPR005000">
    <property type="entry name" value="Aldolase/citrate-lyase_domain"/>
</dbReference>
<name>F6DCV3_THICA</name>
<comment type="similarity">
    <text evidence="1">Belongs to the HpcH/HpaI aldolase family.</text>
</comment>
<keyword evidence="3" id="KW-0456">Lyase</keyword>
<sequence length="254" mass="27358">MSQPNLLNHFKTQLNHQACLGIFSKTTDSNVVEAAGYSGLDFIILDMEHGPATLETMHNHVRAAKSSQLFPIIRAKGVDAHAIGSALDTGALGVQVPNVSTAQQAKEAVNAARFHPKGMRGVCRFVAAANFGTLDKQTYFEQANEALVILQVEGVEGIKNLDEILSVVGFDVLFIGPYDLSQSIGRPGEVDSPEVLALMKQIAEKAKAKGIILGAFSDSLERNQSLKQEGFNYIAYSVDLNIFSNALSDLVRGI</sequence>
<organism evidence="5 6">
    <name type="scientific">Thiomicrospira cyclica (strain DSM 14477 / JCM 11371 / ALM1)</name>
    <name type="common">Thioalkalimicrobium cyclicum</name>
    <dbReference type="NCBI Taxonomy" id="717773"/>
    <lineage>
        <taxon>Bacteria</taxon>
        <taxon>Pseudomonadati</taxon>
        <taxon>Pseudomonadota</taxon>
        <taxon>Gammaproteobacteria</taxon>
        <taxon>Thiotrichales</taxon>
        <taxon>Piscirickettsiaceae</taxon>
        <taxon>Thiomicrospira</taxon>
    </lineage>
</organism>
<dbReference type="PANTHER" id="PTHR30502:SF0">
    <property type="entry name" value="PHOSPHOENOLPYRUVATE CARBOXYLASE FAMILY PROTEIN"/>
    <property type="match status" value="1"/>
</dbReference>
<dbReference type="GO" id="GO:0016832">
    <property type="term" value="F:aldehyde-lyase activity"/>
    <property type="evidence" value="ECO:0007669"/>
    <property type="project" value="TreeGrafter"/>
</dbReference>
<gene>
    <name evidence="5" type="ordered locus">Thicy_0922</name>
</gene>